<accession>A0A9X3WJ32</accession>
<name>A0A9X3WJ32_9BACI</name>
<dbReference type="Proteomes" id="UP001145072">
    <property type="component" value="Unassembled WGS sequence"/>
</dbReference>
<gene>
    <name evidence="2" type="ORF">NC661_03995</name>
</gene>
<keyword evidence="1" id="KW-0812">Transmembrane</keyword>
<protein>
    <recommendedName>
        <fullName evidence="4">DUF3397 domain-containing protein</fullName>
    </recommendedName>
</protein>
<comment type="caution">
    <text evidence="2">The sequence shown here is derived from an EMBL/GenBank/DDBJ whole genome shotgun (WGS) entry which is preliminary data.</text>
</comment>
<evidence type="ECO:0008006" key="4">
    <source>
        <dbReference type="Google" id="ProtNLM"/>
    </source>
</evidence>
<feature type="transmembrane region" description="Helical" evidence="1">
    <location>
        <begin position="6"/>
        <end position="25"/>
    </location>
</feature>
<keyword evidence="3" id="KW-1185">Reference proteome</keyword>
<sequence>MNTLFIIHFLIAIALFYLLTSWSRGLKKRYKAYLYFLISASIVPIYSEATEEGDFHLWFPLGFIFLMLYLIICLRKNVKYPAAIWKATLLGFGVSVYLSLLAYGVIIL</sequence>
<dbReference type="RefSeq" id="WP_259866923.1">
    <property type="nucleotide sequence ID" value="NZ_JAMQJZ010000002.1"/>
</dbReference>
<evidence type="ECO:0000256" key="1">
    <source>
        <dbReference type="SAM" id="Phobius"/>
    </source>
</evidence>
<feature type="transmembrane region" description="Helical" evidence="1">
    <location>
        <begin position="55"/>
        <end position="72"/>
    </location>
</feature>
<feature type="transmembrane region" description="Helical" evidence="1">
    <location>
        <begin position="84"/>
        <end position="106"/>
    </location>
</feature>
<dbReference type="EMBL" id="JAMQJZ010000002">
    <property type="protein sequence ID" value="MDC3419523.1"/>
    <property type="molecule type" value="Genomic_DNA"/>
</dbReference>
<keyword evidence="1" id="KW-1133">Transmembrane helix</keyword>
<organism evidence="2 3">
    <name type="scientific">Aquibacillus koreensis</name>
    <dbReference type="NCBI Taxonomy" id="279446"/>
    <lineage>
        <taxon>Bacteria</taxon>
        <taxon>Bacillati</taxon>
        <taxon>Bacillota</taxon>
        <taxon>Bacilli</taxon>
        <taxon>Bacillales</taxon>
        <taxon>Bacillaceae</taxon>
        <taxon>Aquibacillus</taxon>
    </lineage>
</organism>
<reference evidence="2" key="1">
    <citation type="submission" date="2022-06" db="EMBL/GenBank/DDBJ databases">
        <title>Aquibacillus sp. a new bacterium isolated from soil saline samples.</title>
        <authorList>
            <person name="Galisteo C."/>
            <person name="De La Haba R."/>
            <person name="Sanchez-Porro C."/>
            <person name="Ventosa A."/>
        </authorList>
    </citation>
    <scope>NUCLEOTIDE SEQUENCE</scope>
    <source>
        <strain evidence="2">JCM 12387</strain>
    </source>
</reference>
<dbReference type="AlphaFoldDB" id="A0A9X3WJ32"/>
<evidence type="ECO:0000313" key="2">
    <source>
        <dbReference type="EMBL" id="MDC3419523.1"/>
    </source>
</evidence>
<proteinExistence type="predicted"/>
<evidence type="ECO:0000313" key="3">
    <source>
        <dbReference type="Proteomes" id="UP001145072"/>
    </source>
</evidence>
<feature type="transmembrane region" description="Helical" evidence="1">
    <location>
        <begin position="32"/>
        <end position="49"/>
    </location>
</feature>
<keyword evidence="1" id="KW-0472">Membrane</keyword>